<sequence length="138" mass="15602">MGQTHRVQVLRAYRELLGLIKRLPEAQRAAQWAEARQALRRHAGEADQALRLDLFKQLAARISFLRVITPRRPGEASSLGQAHYVLREGQLVEGSGETAGTRVADGSMSTAEARQRHQQLLKRQFFGREPPRYNPSSF</sequence>
<dbReference type="RefSeq" id="XP_005851271.1">
    <property type="nucleotide sequence ID" value="XM_005851209.1"/>
</dbReference>
<proteinExistence type="predicted"/>
<keyword evidence="2" id="KW-1185">Reference proteome</keyword>
<evidence type="ECO:0000313" key="1">
    <source>
        <dbReference type="EMBL" id="EFN59169.1"/>
    </source>
</evidence>
<dbReference type="Proteomes" id="UP000008141">
    <property type="component" value="Unassembled WGS sequence"/>
</dbReference>
<dbReference type="OrthoDB" id="525068at2759"/>
<dbReference type="InParanoid" id="E1Z548"/>
<reference evidence="1 2" key="1">
    <citation type="journal article" date="2010" name="Plant Cell">
        <title>The Chlorella variabilis NC64A genome reveals adaptation to photosymbiosis, coevolution with viruses, and cryptic sex.</title>
        <authorList>
            <person name="Blanc G."/>
            <person name="Duncan G."/>
            <person name="Agarkova I."/>
            <person name="Borodovsky M."/>
            <person name="Gurnon J."/>
            <person name="Kuo A."/>
            <person name="Lindquist E."/>
            <person name="Lucas S."/>
            <person name="Pangilinan J."/>
            <person name="Polle J."/>
            <person name="Salamov A."/>
            <person name="Terry A."/>
            <person name="Yamada T."/>
            <person name="Dunigan D.D."/>
            <person name="Grigoriev I.V."/>
            <person name="Claverie J.M."/>
            <person name="Van Etten J.L."/>
        </authorList>
    </citation>
    <scope>NUCLEOTIDE SEQUENCE [LARGE SCALE GENOMIC DNA]</scope>
    <source>
        <strain evidence="1 2">NC64A</strain>
    </source>
</reference>
<dbReference type="AlphaFoldDB" id="E1Z548"/>
<evidence type="ECO:0008006" key="3">
    <source>
        <dbReference type="Google" id="ProtNLM"/>
    </source>
</evidence>
<dbReference type="OMA" id="QHFMDRK"/>
<dbReference type="KEGG" id="cvr:CHLNCDRAFT_138043"/>
<gene>
    <name evidence="1" type="ORF">CHLNCDRAFT_138043</name>
</gene>
<protein>
    <recommendedName>
        <fullName evidence="3">Complex 1 LYR protein</fullName>
    </recommendedName>
</protein>
<dbReference type="EMBL" id="GL433836">
    <property type="protein sequence ID" value="EFN59169.1"/>
    <property type="molecule type" value="Genomic_DNA"/>
</dbReference>
<organism evidence="2">
    <name type="scientific">Chlorella variabilis</name>
    <name type="common">Green alga</name>
    <dbReference type="NCBI Taxonomy" id="554065"/>
    <lineage>
        <taxon>Eukaryota</taxon>
        <taxon>Viridiplantae</taxon>
        <taxon>Chlorophyta</taxon>
        <taxon>core chlorophytes</taxon>
        <taxon>Trebouxiophyceae</taxon>
        <taxon>Chlorellales</taxon>
        <taxon>Chlorellaceae</taxon>
        <taxon>Chlorella clade</taxon>
        <taxon>Chlorella</taxon>
    </lineage>
</organism>
<dbReference type="eggNOG" id="ENOG502S93T">
    <property type="taxonomic scope" value="Eukaryota"/>
</dbReference>
<accession>E1Z548</accession>
<evidence type="ECO:0000313" key="2">
    <source>
        <dbReference type="Proteomes" id="UP000008141"/>
    </source>
</evidence>
<name>E1Z548_CHLVA</name>
<dbReference type="GeneID" id="17358704"/>